<gene>
    <name evidence="2" type="ORF">KYE46_07945</name>
</gene>
<dbReference type="Proteomes" id="UP000825009">
    <property type="component" value="Chromosome"/>
</dbReference>
<dbReference type="InterPro" id="IPR003010">
    <property type="entry name" value="C-N_Hydrolase"/>
</dbReference>
<dbReference type="AlphaFoldDB" id="A0A8F6TZ50"/>
<reference evidence="2 3" key="1">
    <citation type="submission" date="2021-07" db="EMBL/GenBank/DDBJ databases">
        <title>A novel Jannaschia species isolated from marine dinoflagellate Ceratoperidinium margalefii.</title>
        <authorList>
            <person name="Jiang Y."/>
            <person name="Li Z."/>
        </authorList>
    </citation>
    <scope>NUCLEOTIDE SEQUENCE [LARGE SCALE GENOMIC DNA]</scope>
    <source>
        <strain evidence="2 3">J12C1-MA-4</strain>
    </source>
</reference>
<accession>A0A8F6TZ50</accession>
<keyword evidence="2" id="KW-0378">Hydrolase</keyword>
<dbReference type="PANTHER" id="PTHR23088">
    <property type="entry name" value="NITRILASE-RELATED"/>
    <property type="match status" value="1"/>
</dbReference>
<evidence type="ECO:0000259" key="1">
    <source>
        <dbReference type="PROSITE" id="PS50263"/>
    </source>
</evidence>
<evidence type="ECO:0000313" key="3">
    <source>
        <dbReference type="Proteomes" id="UP000825009"/>
    </source>
</evidence>
<dbReference type="EMBL" id="CP079194">
    <property type="protein sequence ID" value="QXT41128.1"/>
    <property type="molecule type" value="Genomic_DNA"/>
</dbReference>
<dbReference type="GO" id="GO:0016787">
    <property type="term" value="F:hydrolase activity"/>
    <property type="evidence" value="ECO:0007669"/>
    <property type="project" value="UniProtKB-KW"/>
</dbReference>
<protein>
    <submittedName>
        <fullName evidence="2">Carbon-nitrogen hydrolase family protein</fullName>
    </submittedName>
</protein>
<keyword evidence="3" id="KW-1185">Reference proteome</keyword>
<dbReference type="Pfam" id="PF00795">
    <property type="entry name" value="CN_hydrolase"/>
    <property type="match status" value="1"/>
</dbReference>
<organism evidence="2 3">
    <name type="scientific">Gymnodinialimonas ceratoperidinii</name>
    <dbReference type="NCBI Taxonomy" id="2856823"/>
    <lineage>
        <taxon>Bacteria</taxon>
        <taxon>Pseudomonadati</taxon>
        <taxon>Pseudomonadota</taxon>
        <taxon>Alphaproteobacteria</taxon>
        <taxon>Rhodobacterales</taxon>
        <taxon>Paracoccaceae</taxon>
        <taxon>Gymnodinialimonas</taxon>
    </lineage>
</organism>
<dbReference type="RefSeq" id="WP_219004770.1">
    <property type="nucleotide sequence ID" value="NZ_CP079194.1"/>
</dbReference>
<dbReference type="KEGG" id="gce:KYE46_07945"/>
<dbReference type="PROSITE" id="PS50263">
    <property type="entry name" value="CN_HYDROLASE"/>
    <property type="match status" value="1"/>
</dbReference>
<name>A0A8F6TZ50_9RHOB</name>
<proteinExistence type="predicted"/>
<sequence>MKIATAAYPLDPLTDFTAYAEKQINWVREAAREGADLLVFPEYGRMELAALSGMEAAGDLEGSLHAAHAYTEEVDALMASLAEGYGLHILAASGPVFEEGAERPVNRAALFGPDGFLGEQDKQVMTRFEREKWDVVPGEPLEAIDTALGKIGILICYDAEFPLLGRELIEQGAEILLCPSCTDSLAGYSRVRIGAMARALEGQCVTVQSPTVGSAQWSPATDENVGIASVYGPPDLGFPATGIIAEGKLDTPGWTYAEIDPAAIARVRAEGAVFNHAHWLESHDRAAISRKARELP</sequence>
<dbReference type="PANTHER" id="PTHR23088:SF50">
    <property type="entry name" value="HYDROLASE YHCX"/>
    <property type="match status" value="1"/>
</dbReference>
<dbReference type="CDD" id="cd07574">
    <property type="entry name" value="nitrilase_Rim1_like"/>
    <property type="match status" value="1"/>
</dbReference>
<feature type="domain" description="CN hydrolase" evidence="1">
    <location>
        <begin position="1"/>
        <end position="261"/>
    </location>
</feature>
<evidence type="ECO:0000313" key="2">
    <source>
        <dbReference type="EMBL" id="QXT41128.1"/>
    </source>
</evidence>